<dbReference type="RefSeq" id="WP_240590606.1">
    <property type="nucleotide sequence ID" value="NZ_JAKUDL010000002.1"/>
</dbReference>
<keyword evidence="2" id="KW-1133">Transmembrane helix</keyword>
<sequence>MNDLPAQKAFNLASYVSSFASAIGGLLSVDKMAVVLGMVLAIATYLGTRAHNAYLRRIKDKEHTSAELRAQELHQIEMQLAQARLAQLKQEPHGKDPDQSAGSGAAEQAGSVLKPGD</sequence>
<comment type="caution">
    <text evidence="3">The sequence shown here is derived from an EMBL/GenBank/DDBJ whole genome shotgun (WGS) entry which is preliminary data.</text>
</comment>
<keyword evidence="2" id="KW-0472">Membrane</keyword>
<feature type="transmembrane region" description="Helical" evidence="2">
    <location>
        <begin position="35"/>
        <end position="55"/>
    </location>
</feature>
<feature type="region of interest" description="Disordered" evidence="1">
    <location>
        <begin position="84"/>
        <end position="117"/>
    </location>
</feature>
<evidence type="ECO:0000313" key="3">
    <source>
        <dbReference type="EMBL" id="MCH4294215.1"/>
    </source>
</evidence>
<evidence type="ECO:0000313" key="4">
    <source>
        <dbReference type="Proteomes" id="UP001297581"/>
    </source>
</evidence>
<name>A0AAJ1FAL6_9GAMM</name>
<dbReference type="Proteomes" id="UP001297581">
    <property type="component" value="Unassembled WGS sequence"/>
</dbReference>
<organism evidence="3 4">
    <name type="scientific">Shewanella zhuhaiensis</name>
    <dbReference type="NCBI Taxonomy" id="2919576"/>
    <lineage>
        <taxon>Bacteria</taxon>
        <taxon>Pseudomonadati</taxon>
        <taxon>Pseudomonadota</taxon>
        <taxon>Gammaproteobacteria</taxon>
        <taxon>Alteromonadales</taxon>
        <taxon>Shewanellaceae</taxon>
        <taxon>Shewanella</taxon>
    </lineage>
</organism>
<reference evidence="3 4" key="1">
    <citation type="submission" date="2022-02" db="EMBL/GenBank/DDBJ databases">
        <title>The genome sequence of Shewanella sp. 3B26.</title>
        <authorList>
            <person name="Du J."/>
        </authorList>
    </citation>
    <scope>NUCLEOTIDE SEQUENCE [LARGE SCALE GENOMIC DNA]</scope>
    <source>
        <strain evidence="3 4">3B26</strain>
    </source>
</reference>
<evidence type="ECO:0000256" key="1">
    <source>
        <dbReference type="SAM" id="MobiDB-lite"/>
    </source>
</evidence>
<protein>
    <recommendedName>
        <fullName evidence="5">Holin</fullName>
    </recommendedName>
</protein>
<gene>
    <name evidence="3" type="ORF">MJ923_07840</name>
</gene>
<dbReference type="EMBL" id="JAKUDL010000002">
    <property type="protein sequence ID" value="MCH4294215.1"/>
    <property type="molecule type" value="Genomic_DNA"/>
</dbReference>
<dbReference type="AlphaFoldDB" id="A0AAJ1FAL6"/>
<evidence type="ECO:0008006" key="5">
    <source>
        <dbReference type="Google" id="ProtNLM"/>
    </source>
</evidence>
<evidence type="ECO:0000256" key="2">
    <source>
        <dbReference type="SAM" id="Phobius"/>
    </source>
</evidence>
<keyword evidence="2" id="KW-0812">Transmembrane</keyword>
<keyword evidence="4" id="KW-1185">Reference proteome</keyword>
<feature type="transmembrane region" description="Helical" evidence="2">
    <location>
        <begin position="12"/>
        <end position="29"/>
    </location>
</feature>
<proteinExistence type="predicted"/>
<accession>A0AAJ1FAL6</accession>
<feature type="compositionally biased region" description="Low complexity" evidence="1">
    <location>
        <begin position="99"/>
        <end position="111"/>
    </location>
</feature>